<evidence type="ECO:0000313" key="8">
    <source>
        <dbReference type="Proteomes" id="UP000823912"/>
    </source>
</evidence>
<dbReference type="InterPro" id="IPR003339">
    <property type="entry name" value="ABC/ECF_trnsptr_transmembrane"/>
</dbReference>
<evidence type="ECO:0000256" key="2">
    <source>
        <dbReference type="ARBA" id="ARBA00022475"/>
    </source>
</evidence>
<dbReference type="GO" id="GO:0005886">
    <property type="term" value="C:plasma membrane"/>
    <property type="evidence" value="ECO:0007669"/>
    <property type="project" value="UniProtKB-ARBA"/>
</dbReference>
<dbReference type="AlphaFoldDB" id="A0A9D1E9Y0"/>
<evidence type="ECO:0000313" key="7">
    <source>
        <dbReference type="EMBL" id="HIR70706.1"/>
    </source>
</evidence>
<evidence type="ECO:0000256" key="3">
    <source>
        <dbReference type="ARBA" id="ARBA00022692"/>
    </source>
</evidence>
<comment type="subcellular location">
    <subcellularLocation>
        <location evidence="1">Membrane</location>
        <topology evidence="1">Multi-pass membrane protein</topology>
    </subcellularLocation>
</comment>
<reference evidence="7" key="2">
    <citation type="journal article" date="2021" name="PeerJ">
        <title>Extensive microbial diversity within the chicken gut microbiome revealed by metagenomics and culture.</title>
        <authorList>
            <person name="Gilroy R."/>
            <person name="Ravi A."/>
            <person name="Getino M."/>
            <person name="Pursley I."/>
            <person name="Horton D.L."/>
            <person name="Alikhan N.F."/>
            <person name="Baker D."/>
            <person name="Gharbi K."/>
            <person name="Hall N."/>
            <person name="Watson M."/>
            <person name="Adriaenssens E.M."/>
            <person name="Foster-Nyarko E."/>
            <person name="Jarju S."/>
            <person name="Secka A."/>
            <person name="Antonio M."/>
            <person name="Oren A."/>
            <person name="Chaudhuri R.R."/>
            <person name="La Ragione R."/>
            <person name="Hildebrand F."/>
            <person name="Pallen M.J."/>
        </authorList>
    </citation>
    <scope>NUCLEOTIDE SEQUENCE</scope>
    <source>
        <strain evidence="7">ChiSjej5B23-6657</strain>
    </source>
</reference>
<dbReference type="PANTHER" id="PTHR34857:SF2">
    <property type="entry name" value="SLL0384 PROTEIN"/>
    <property type="match status" value="1"/>
</dbReference>
<evidence type="ECO:0000256" key="6">
    <source>
        <dbReference type="SAM" id="Phobius"/>
    </source>
</evidence>
<keyword evidence="2" id="KW-1003">Cell membrane</keyword>
<keyword evidence="5 6" id="KW-0472">Membrane</keyword>
<reference evidence="7" key="1">
    <citation type="submission" date="2020-10" db="EMBL/GenBank/DDBJ databases">
        <authorList>
            <person name="Gilroy R."/>
        </authorList>
    </citation>
    <scope>NUCLEOTIDE SEQUENCE</scope>
    <source>
        <strain evidence="7">ChiSjej5B23-6657</strain>
    </source>
</reference>
<accession>A0A9D1E9Y0</accession>
<dbReference type="Proteomes" id="UP000823912">
    <property type="component" value="Unassembled WGS sequence"/>
</dbReference>
<protein>
    <submittedName>
        <fullName evidence="7">Energy-coupling factor transporter transmembrane protein EcfT</fullName>
    </submittedName>
</protein>
<feature type="transmembrane region" description="Helical" evidence="6">
    <location>
        <begin position="68"/>
        <end position="86"/>
    </location>
</feature>
<feature type="transmembrane region" description="Helical" evidence="6">
    <location>
        <begin position="233"/>
        <end position="251"/>
    </location>
</feature>
<dbReference type="EMBL" id="DVHM01000087">
    <property type="protein sequence ID" value="HIR70706.1"/>
    <property type="molecule type" value="Genomic_DNA"/>
</dbReference>
<feature type="transmembrane region" description="Helical" evidence="6">
    <location>
        <begin position="25"/>
        <end position="56"/>
    </location>
</feature>
<evidence type="ECO:0000256" key="4">
    <source>
        <dbReference type="ARBA" id="ARBA00022989"/>
    </source>
</evidence>
<dbReference type="InterPro" id="IPR051611">
    <property type="entry name" value="ECF_transporter_component"/>
</dbReference>
<sequence>MNLLNYVPGDSFLHRLNPVTKLAAAFLYGVVCIVTDSVWMELLWIGLMLLICCLAGLGRRALFLTRNLLVLGVIMFLLQLLFVRTGEPLLVVGSFCVFTTGGLDSALLLSLRIVATMLPLMLLFAITQMNDLCGALVKRLHVPYRYAFIVTTAFRFVPLFTTEFHDIEDAQKARGVEYDTGNIFRKIRLIVPLFVPLLISSLRKVDAGAMSAQLRGFHLRTVKSGYHTYPFHLRDGICLLAVLALLVVAVLL</sequence>
<comment type="caution">
    <text evidence="7">The sequence shown here is derived from an EMBL/GenBank/DDBJ whole genome shotgun (WGS) entry which is preliminary data.</text>
</comment>
<proteinExistence type="predicted"/>
<keyword evidence="4 6" id="KW-1133">Transmembrane helix</keyword>
<keyword evidence="3 6" id="KW-0812">Transmembrane</keyword>
<gene>
    <name evidence="7" type="ORF">IAA55_05445</name>
</gene>
<evidence type="ECO:0000256" key="5">
    <source>
        <dbReference type="ARBA" id="ARBA00023136"/>
    </source>
</evidence>
<dbReference type="Pfam" id="PF02361">
    <property type="entry name" value="CbiQ"/>
    <property type="match status" value="1"/>
</dbReference>
<evidence type="ECO:0000256" key="1">
    <source>
        <dbReference type="ARBA" id="ARBA00004141"/>
    </source>
</evidence>
<name>A0A9D1E9Y0_9FIRM</name>
<dbReference type="CDD" id="cd16914">
    <property type="entry name" value="EcfT"/>
    <property type="match status" value="1"/>
</dbReference>
<dbReference type="PANTHER" id="PTHR34857">
    <property type="entry name" value="SLL0384 PROTEIN"/>
    <property type="match status" value="1"/>
</dbReference>
<organism evidence="7 8">
    <name type="scientific">Candidatus Pullilachnospira gallistercoris</name>
    <dbReference type="NCBI Taxonomy" id="2840911"/>
    <lineage>
        <taxon>Bacteria</taxon>
        <taxon>Bacillati</taxon>
        <taxon>Bacillota</taxon>
        <taxon>Clostridia</taxon>
        <taxon>Lachnospirales</taxon>
        <taxon>Lachnospiraceae</taxon>
        <taxon>Lachnospiraceae incertae sedis</taxon>
        <taxon>Candidatus Pullilachnospira</taxon>
    </lineage>
</organism>